<name>S4XPG9_SORCE</name>
<dbReference type="AlphaFoldDB" id="S4XPG9"/>
<feature type="region of interest" description="Disordered" evidence="1">
    <location>
        <begin position="116"/>
        <end position="158"/>
    </location>
</feature>
<dbReference type="Proteomes" id="UP000014803">
    <property type="component" value="Chromosome"/>
</dbReference>
<organism evidence="2 3">
    <name type="scientific">Sorangium cellulosum So0157-2</name>
    <dbReference type="NCBI Taxonomy" id="1254432"/>
    <lineage>
        <taxon>Bacteria</taxon>
        <taxon>Pseudomonadati</taxon>
        <taxon>Myxococcota</taxon>
        <taxon>Polyangia</taxon>
        <taxon>Polyangiales</taxon>
        <taxon>Polyangiaceae</taxon>
        <taxon>Sorangium</taxon>
    </lineage>
</organism>
<dbReference type="EMBL" id="CP003969">
    <property type="protein sequence ID" value="AGP34409.1"/>
    <property type="molecule type" value="Genomic_DNA"/>
</dbReference>
<dbReference type="STRING" id="1254432.SCE1572_07750"/>
<dbReference type="RefSeq" id="WP_020733537.1">
    <property type="nucleotide sequence ID" value="NC_021658.1"/>
</dbReference>
<accession>S4XPG9</accession>
<evidence type="ECO:0000313" key="3">
    <source>
        <dbReference type="Proteomes" id="UP000014803"/>
    </source>
</evidence>
<proteinExistence type="predicted"/>
<evidence type="ECO:0000313" key="2">
    <source>
        <dbReference type="EMBL" id="AGP34409.1"/>
    </source>
</evidence>
<feature type="compositionally biased region" description="Low complexity" evidence="1">
    <location>
        <begin position="124"/>
        <end position="133"/>
    </location>
</feature>
<dbReference type="OrthoDB" id="9945557at2"/>
<dbReference type="KEGG" id="scu:SCE1572_07750"/>
<dbReference type="HOGENOM" id="CLU_1668259_0_0_7"/>
<gene>
    <name evidence="2" type="ORF">SCE1572_07750</name>
</gene>
<dbReference type="PROSITE" id="PS51257">
    <property type="entry name" value="PROKAR_LIPOPROTEIN"/>
    <property type="match status" value="1"/>
</dbReference>
<protein>
    <submittedName>
        <fullName evidence="2">Uncharacterized protein</fullName>
    </submittedName>
</protein>
<dbReference type="PATRIC" id="fig|1254432.3.peg.1725"/>
<evidence type="ECO:0000256" key="1">
    <source>
        <dbReference type="SAM" id="MobiDB-lite"/>
    </source>
</evidence>
<sequence length="158" mass="16697">MRAGAPLAMALSLAGCARGAAGPPPELATARAAVVQAQDNPLSPLAVAELKQAEQALAIAEREARERPRSAAARDAAYVARRRAQCSLLASLVRANQSALARARQTWKTWETAEELRARGASGAPEPAARDLPPALPDDVDLEPDVDRARARPQQPAR</sequence>
<reference evidence="2 3" key="1">
    <citation type="journal article" date="2013" name="Sci. Rep.">
        <title>Extraordinary expansion of a Sorangium cellulosum genome from an alkaline milieu.</title>
        <authorList>
            <person name="Han K."/>
            <person name="Li Z.F."/>
            <person name="Peng R."/>
            <person name="Zhu L.P."/>
            <person name="Zhou T."/>
            <person name="Wang L.G."/>
            <person name="Li S.G."/>
            <person name="Zhang X.B."/>
            <person name="Hu W."/>
            <person name="Wu Z.H."/>
            <person name="Qin N."/>
            <person name="Li Y.Z."/>
        </authorList>
    </citation>
    <scope>NUCLEOTIDE SEQUENCE [LARGE SCALE GENOMIC DNA]</scope>
    <source>
        <strain evidence="2 3">So0157-2</strain>
    </source>
</reference>